<dbReference type="AlphaFoldDB" id="A0A5D2CZL1"/>
<accession>A0A5D2CZL1</accession>
<sequence>MESSLDTPGVQISYSCTPTQPCSASPSSIEVSTVLLAFEQVAVRPCRHILNHIYNQKKNRKEKAKGRRSPATISRGLQSSSTLKGSQYGSVSTPD</sequence>
<name>A0A5D2CZL1_GOSDA</name>
<keyword evidence="3" id="KW-1185">Reference proteome</keyword>
<dbReference type="EMBL" id="CM017704">
    <property type="protein sequence ID" value="TYG74060.1"/>
    <property type="molecule type" value="Genomic_DNA"/>
</dbReference>
<feature type="compositionally biased region" description="Polar residues" evidence="1">
    <location>
        <begin position="71"/>
        <end position="95"/>
    </location>
</feature>
<organism evidence="2 3">
    <name type="scientific">Gossypium darwinii</name>
    <name type="common">Darwin's cotton</name>
    <name type="synonym">Gossypium barbadense var. darwinii</name>
    <dbReference type="NCBI Taxonomy" id="34276"/>
    <lineage>
        <taxon>Eukaryota</taxon>
        <taxon>Viridiplantae</taxon>
        <taxon>Streptophyta</taxon>
        <taxon>Embryophyta</taxon>
        <taxon>Tracheophyta</taxon>
        <taxon>Spermatophyta</taxon>
        <taxon>Magnoliopsida</taxon>
        <taxon>eudicotyledons</taxon>
        <taxon>Gunneridae</taxon>
        <taxon>Pentapetalae</taxon>
        <taxon>rosids</taxon>
        <taxon>malvids</taxon>
        <taxon>Malvales</taxon>
        <taxon>Malvaceae</taxon>
        <taxon>Malvoideae</taxon>
        <taxon>Gossypium</taxon>
    </lineage>
</organism>
<feature type="region of interest" description="Disordered" evidence="1">
    <location>
        <begin position="57"/>
        <end position="95"/>
    </location>
</feature>
<evidence type="ECO:0000256" key="1">
    <source>
        <dbReference type="SAM" id="MobiDB-lite"/>
    </source>
</evidence>
<evidence type="ECO:0000313" key="2">
    <source>
        <dbReference type="EMBL" id="TYG74060.1"/>
    </source>
</evidence>
<gene>
    <name evidence="2" type="ORF">ES288_D04G152400v1</name>
</gene>
<protein>
    <submittedName>
        <fullName evidence="2">Uncharacterized protein</fullName>
    </submittedName>
</protein>
<feature type="compositionally biased region" description="Basic residues" evidence="1">
    <location>
        <begin position="57"/>
        <end position="68"/>
    </location>
</feature>
<evidence type="ECO:0000313" key="3">
    <source>
        <dbReference type="Proteomes" id="UP000323506"/>
    </source>
</evidence>
<dbReference type="Proteomes" id="UP000323506">
    <property type="component" value="Chromosome D04"/>
</dbReference>
<proteinExistence type="predicted"/>
<reference evidence="2 3" key="1">
    <citation type="submission" date="2019-06" db="EMBL/GenBank/DDBJ databases">
        <title>WGS assembly of Gossypium darwinii.</title>
        <authorList>
            <person name="Chen Z.J."/>
            <person name="Sreedasyam A."/>
            <person name="Ando A."/>
            <person name="Song Q."/>
            <person name="De L."/>
            <person name="Hulse-Kemp A."/>
            <person name="Ding M."/>
            <person name="Ye W."/>
            <person name="Kirkbride R."/>
            <person name="Jenkins J."/>
            <person name="Plott C."/>
            <person name="Lovell J."/>
            <person name="Lin Y.-M."/>
            <person name="Vaughn R."/>
            <person name="Liu B."/>
            <person name="Li W."/>
            <person name="Simpson S."/>
            <person name="Scheffler B."/>
            <person name="Saski C."/>
            <person name="Grover C."/>
            <person name="Hu G."/>
            <person name="Conover J."/>
            <person name="Carlson J."/>
            <person name="Shu S."/>
            <person name="Boston L."/>
            <person name="Williams M."/>
            <person name="Peterson D."/>
            <person name="Mcgee K."/>
            <person name="Jones D."/>
            <person name="Wendel J."/>
            <person name="Stelly D."/>
            <person name="Grimwood J."/>
            <person name="Schmutz J."/>
        </authorList>
    </citation>
    <scope>NUCLEOTIDE SEQUENCE [LARGE SCALE GENOMIC DNA]</scope>
    <source>
        <strain evidence="2">1808015.09</strain>
    </source>
</reference>